<organism evidence="3 4">
    <name type="scientific">Cronartium quercuum f. sp. fusiforme G11</name>
    <dbReference type="NCBI Taxonomy" id="708437"/>
    <lineage>
        <taxon>Eukaryota</taxon>
        <taxon>Fungi</taxon>
        <taxon>Dikarya</taxon>
        <taxon>Basidiomycota</taxon>
        <taxon>Pucciniomycotina</taxon>
        <taxon>Pucciniomycetes</taxon>
        <taxon>Pucciniales</taxon>
        <taxon>Coleosporiaceae</taxon>
        <taxon>Cronartium</taxon>
    </lineage>
</organism>
<feature type="compositionally biased region" description="Polar residues" evidence="1">
    <location>
        <begin position="1"/>
        <end position="28"/>
    </location>
</feature>
<comment type="caution">
    <text evidence="3">The sequence shown here is derived from an EMBL/GenBank/DDBJ whole genome shotgun (WGS) entry which is preliminary data.</text>
</comment>
<sequence>MISNKSNFDCVLNTPTPIDRSNSSTKPSPSVHFSPHIHPRRLFNSEQPFPLSHPAPPLPDLSNLFSSPNLRYPISPSQSIPIKSNTSDWLQEFVDQPKQANKPTSPFSTAHVGHFPSTPHTGLQNTYTSSPLQHSISKQPSPPAKSLPIGPPASQARLPPTTPNSRIPISLNPKLAAGVKIGHARLIERLRVNLIYLVLVYTVTSTQTFAALTTAVDRRFPQLSTPLHLIEWLLLFTLVANVLHISYKLKTRPPTTHIELPLTPQQIRGTPKSGLRNHSSSSPSTHLLSPGSNIKLRSLQADPSPAPKAWSSTILQNPPSQSTNQLFKRSSNLSRSLTHSSGPQTSVQLSQSLRKVSNPNSLHRLLEETL</sequence>
<evidence type="ECO:0000256" key="1">
    <source>
        <dbReference type="SAM" id="MobiDB-lite"/>
    </source>
</evidence>
<dbReference type="OrthoDB" id="2507627at2759"/>
<feature type="compositionally biased region" description="Low complexity" evidence="1">
    <location>
        <begin position="329"/>
        <end position="341"/>
    </location>
</feature>
<accession>A0A9P6ND64</accession>
<dbReference type="Proteomes" id="UP000886653">
    <property type="component" value="Unassembled WGS sequence"/>
</dbReference>
<dbReference type="AlphaFoldDB" id="A0A9P6ND64"/>
<feature type="region of interest" description="Disordered" evidence="1">
    <location>
        <begin position="255"/>
        <end position="355"/>
    </location>
</feature>
<feature type="compositionally biased region" description="Polar residues" evidence="1">
    <location>
        <begin position="118"/>
        <end position="139"/>
    </location>
</feature>
<evidence type="ECO:0000256" key="2">
    <source>
        <dbReference type="SAM" id="Phobius"/>
    </source>
</evidence>
<name>A0A9P6ND64_9BASI</name>
<feature type="region of interest" description="Disordered" evidence="1">
    <location>
        <begin position="98"/>
        <end position="166"/>
    </location>
</feature>
<keyword evidence="2" id="KW-1133">Transmembrane helix</keyword>
<feature type="region of interest" description="Disordered" evidence="1">
    <location>
        <begin position="1"/>
        <end position="36"/>
    </location>
</feature>
<keyword evidence="2" id="KW-0812">Transmembrane</keyword>
<feature type="compositionally biased region" description="Polar residues" evidence="1">
    <location>
        <begin position="342"/>
        <end position="355"/>
    </location>
</feature>
<feature type="transmembrane region" description="Helical" evidence="2">
    <location>
        <begin position="227"/>
        <end position="247"/>
    </location>
</feature>
<evidence type="ECO:0000313" key="4">
    <source>
        <dbReference type="Proteomes" id="UP000886653"/>
    </source>
</evidence>
<keyword evidence="2" id="KW-0472">Membrane</keyword>
<protein>
    <submittedName>
        <fullName evidence="3">Uncharacterized protein</fullName>
    </submittedName>
</protein>
<feature type="compositionally biased region" description="Low complexity" evidence="1">
    <location>
        <begin position="278"/>
        <end position="292"/>
    </location>
</feature>
<evidence type="ECO:0000313" key="3">
    <source>
        <dbReference type="EMBL" id="KAG0141541.1"/>
    </source>
</evidence>
<proteinExistence type="predicted"/>
<gene>
    <name evidence="3" type="ORF">CROQUDRAFT_663691</name>
</gene>
<feature type="compositionally biased region" description="Polar residues" evidence="1">
    <location>
        <begin position="310"/>
        <end position="328"/>
    </location>
</feature>
<dbReference type="EMBL" id="MU167382">
    <property type="protein sequence ID" value="KAG0141541.1"/>
    <property type="molecule type" value="Genomic_DNA"/>
</dbReference>
<feature type="compositionally biased region" description="Polar residues" evidence="1">
    <location>
        <begin position="98"/>
        <end position="108"/>
    </location>
</feature>
<reference evidence="3" key="1">
    <citation type="submission" date="2013-11" db="EMBL/GenBank/DDBJ databases">
        <title>Genome sequence of the fusiform rust pathogen reveals effectors for host alternation and coevolution with pine.</title>
        <authorList>
            <consortium name="DOE Joint Genome Institute"/>
            <person name="Smith K."/>
            <person name="Pendleton A."/>
            <person name="Kubisiak T."/>
            <person name="Anderson C."/>
            <person name="Salamov A."/>
            <person name="Aerts A."/>
            <person name="Riley R."/>
            <person name="Clum A."/>
            <person name="Lindquist E."/>
            <person name="Ence D."/>
            <person name="Campbell M."/>
            <person name="Kronenberg Z."/>
            <person name="Feau N."/>
            <person name="Dhillon B."/>
            <person name="Hamelin R."/>
            <person name="Burleigh J."/>
            <person name="Smith J."/>
            <person name="Yandell M."/>
            <person name="Nelson C."/>
            <person name="Grigoriev I."/>
            <person name="Davis J."/>
        </authorList>
    </citation>
    <scope>NUCLEOTIDE SEQUENCE</scope>
    <source>
        <strain evidence="3">G11</strain>
    </source>
</reference>
<feature type="compositionally biased region" description="Pro residues" evidence="1">
    <location>
        <begin position="140"/>
        <end position="151"/>
    </location>
</feature>
<feature type="transmembrane region" description="Helical" evidence="2">
    <location>
        <begin position="194"/>
        <end position="215"/>
    </location>
</feature>
<keyword evidence="4" id="KW-1185">Reference proteome</keyword>